<dbReference type="UniPathway" id="UPA00053">
    <property type="reaction ID" value="UER00089"/>
</dbReference>
<dbReference type="InterPro" id="IPR001986">
    <property type="entry name" value="Enolpyruvate_Tfrase_dom"/>
</dbReference>
<dbReference type="Gene3D" id="3.65.10.10">
    <property type="entry name" value="Enolpyruvate transferase domain"/>
    <property type="match status" value="2"/>
</dbReference>
<dbReference type="InterPro" id="IPR013792">
    <property type="entry name" value="RNA3'P_cycl/enolpyr_Trfase_a/b"/>
</dbReference>
<name>A0A844AW06_9RHOB</name>
<dbReference type="EC" id="2.5.1.19" evidence="8"/>
<keyword evidence="4 8" id="KW-0028">Amino-acid biosynthesis</keyword>
<dbReference type="NCBIfam" id="TIGR01356">
    <property type="entry name" value="aroA"/>
    <property type="match status" value="1"/>
</dbReference>
<comment type="catalytic activity">
    <reaction evidence="7">
        <text>3-phosphoshikimate + phosphoenolpyruvate = 5-O-(1-carboxyvinyl)-3-phosphoshikimate + phosphate</text>
        <dbReference type="Rhea" id="RHEA:21256"/>
        <dbReference type="ChEBI" id="CHEBI:43474"/>
        <dbReference type="ChEBI" id="CHEBI:57701"/>
        <dbReference type="ChEBI" id="CHEBI:58702"/>
        <dbReference type="ChEBI" id="CHEBI:145989"/>
        <dbReference type="EC" id="2.5.1.19"/>
    </reaction>
    <physiologicalReaction direction="left-to-right" evidence="7">
        <dbReference type="Rhea" id="RHEA:21257"/>
    </physiologicalReaction>
</comment>
<evidence type="ECO:0000313" key="12">
    <source>
        <dbReference type="Proteomes" id="UP000436694"/>
    </source>
</evidence>
<evidence type="ECO:0000259" key="10">
    <source>
        <dbReference type="Pfam" id="PF00275"/>
    </source>
</evidence>
<feature type="domain" description="Enolpyruvate transferase" evidence="10">
    <location>
        <begin position="16"/>
        <end position="436"/>
    </location>
</feature>
<dbReference type="Pfam" id="PF00275">
    <property type="entry name" value="EPSP_synthase"/>
    <property type="match status" value="1"/>
</dbReference>
<dbReference type="GO" id="GO:0009423">
    <property type="term" value="P:chorismate biosynthetic process"/>
    <property type="evidence" value="ECO:0007669"/>
    <property type="project" value="UniProtKB-UniRule"/>
</dbReference>
<feature type="binding site" evidence="8">
    <location>
        <position position="176"/>
    </location>
    <ligand>
        <name>3-phosphoshikimate</name>
        <dbReference type="ChEBI" id="CHEBI:145989"/>
    </ligand>
</feature>
<evidence type="ECO:0000313" key="11">
    <source>
        <dbReference type="EMBL" id="MQY43678.1"/>
    </source>
</evidence>
<dbReference type="SUPFAM" id="SSF55205">
    <property type="entry name" value="EPT/RTPC-like"/>
    <property type="match status" value="1"/>
</dbReference>
<keyword evidence="6 8" id="KW-0057">Aromatic amino acid biosynthesis</keyword>
<dbReference type="InterPro" id="IPR023193">
    <property type="entry name" value="EPSP_synthase_CS"/>
</dbReference>
<dbReference type="PROSITE" id="PS00885">
    <property type="entry name" value="EPSP_SYNTHASE_2"/>
    <property type="match status" value="1"/>
</dbReference>
<dbReference type="PROSITE" id="PS00104">
    <property type="entry name" value="EPSP_SYNTHASE_1"/>
    <property type="match status" value="1"/>
</dbReference>
<evidence type="ECO:0000256" key="9">
    <source>
        <dbReference type="SAM" id="MobiDB-lite"/>
    </source>
</evidence>
<evidence type="ECO:0000256" key="4">
    <source>
        <dbReference type="ARBA" id="ARBA00022605"/>
    </source>
</evidence>
<evidence type="ECO:0000256" key="7">
    <source>
        <dbReference type="ARBA" id="ARBA00044633"/>
    </source>
</evidence>
<evidence type="ECO:0000256" key="1">
    <source>
        <dbReference type="ARBA" id="ARBA00004811"/>
    </source>
</evidence>
<feature type="binding site" evidence="8">
    <location>
        <position position="358"/>
    </location>
    <ligand>
        <name>phosphoenolpyruvate</name>
        <dbReference type="ChEBI" id="CHEBI:58702"/>
    </ligand>
</feature>
<protein>
    <recommendedName>
        <fullName evidence="8">3-phosphoshikimate 1-carboxyvinyltransferase</fullName>
        <ecNumber evidence="8">2.5.1.19</ecNumber>
    </recommendedName>
    <alternativeName>
        <fullName evidence="8">5-enolpyruvylshikimate-3-phosphate synthase</fullName>
        <shortName evidence="8">EPSP synthase</shortName>
        <shortName evidence="8">EPSPS</shortName>
    </alternativeName>
</protein>
<dbReference type="GO" id="GO:0005737">
    <property type="term" value="C:cytoplasm"/>
    <property type="evidence" value="ECO:0007669"/>
    <property type="project" value="UniProtKB-SubCell"/>
</dbReference>
<feature type="binding site" evidence="8">
    <location>
        <position position="174"/>
    </location>
    <ligand>
        <name>3-phosphoshikimate</name>
        <dbReference type="ChEBI" id="CHEBI:145989"/>
    </ligand>
</feature>
<feature type="binding site" evidence="8">
    <location>
        <position position="354"/>
    </location>
    <ligand>
        <name>3-phosphoshikimate</name>
        <dbReference type="ChEBI" id="CHEBI:145989"/>
    </ligand>
</feature>
<comment type="subcellular location">
    <subcellularLocation>
        <location evidence="8">Cytoplasm</location>
    </subcellularLocation>
</comment>
<dbReference type="GO" id="GO:0003866">
    <property type="term" value="F:3-phosphoshikimate 1-carboxyvinyltransferase activity"/>
    <property type="evidence" value="ECO:0007669"/>
    <property type="project" value="UniProtKB-UniRule"/>
</dbReference>
<gene>
    <name evidence="8 11" type="primary">aroA</name>
    <name evidence="11" type="ORF">GG681_13610</name>
</gene>
<comment type="caution">
    <text evidence="8">Lacks conserved residue(s) required for the propagation of feature annotation.</text>
</comment>
<dbReference type="PIRSF" id="PIRSF000505">
    <property type="entry name" value="EPSPS"/>
    <property type="match status" value="1"/>
</dbReference>
<feature type="binding site" evidence="8">
    <location>
        <position position="28"/>
    </location>
    <ligand>
        <name>3-phosphoshikimate</name>
        <dbReference type="ChEBI" id="CHEBI:145989"/>
    </ligand>
</feature>
<feature type="binding site" evidence="8">
    <location>
        <position position="176"/>
    </location>
    <ligand>
        <name>phosphoenolpyruvate</name>
        <dbReference type="ChEBI" id="CHEBI:58702"/>
    </ligand>
</feature>
<keyword evidence="5 8" id="KW-0808">Transferase</keyword>
<reference evidence="11 12" key="1">
    <citation type="submission" date="2019-10" db="EMBL/GenBank/DDBJ databases">
        <title>Epibacterium sp. nov., isolated from seawater.</title>
        <authorList>
            <person name="Zhang X."/>
            <person name="Li N."/>
        </authorList>
    </citation>
    <scope>NUCLEOTIDE SEQUENCE [LARGE SCALE GENOMIC DNA]</scope>
    <source>
        <strain evidence="11 12">SM1969</strain>
    </source>
</reference>
<dbReference type="PANTHER" id="PTHR21090">
    <property type="entry name" value="AROM/DEHYDROQUINATE SYNTHASE"/>
    <property type="match status" value="1"/>
</dbReference>
<dbReference type="InterPro" id="IPR036968">
    <property type="entry name" value="Enolpyruvate_Tfrase_sf"/>
</dbReference>
<proteinExistence type="inferred from homology"/>
<comment type="subunit">
    <text evidence="8">Monomer.</text>
</comment>
<dbReference type="GO" id="GO:0008652">
    <property type="term" value="P:amino acid biosynthetic process"/>
    <property type="evidence" value="ECO:0007669"/>
    <property type="project" value="UniProtKB-KW"/>
</dbReference>
<evidence type="ECO:0000256" key="8">
    <source>
        <dbReference type="HAMAP-Rule" id="MF_00210"/>
    </source>
</evidence>
<dbReference type="Proteomes" id="UP000436694">
    <property type="component" value="Unassembled WGS sequence"/>
</dbReference>
<dbReference type="GO" id="GO:0009073">
    <property type="term" value="P:aromatic amino acid family biosynthetic process"/>
    <property type="evidence" value="ECO:0007669"/>
    <property type="project" value="UniProtKB-KW"/>
</dbReference>
<comment type="pathway">
    <text evidence="1 8">Metabolic intermediate biosynthesis; chorismate biosynthesis; chorismate from D-erythrose 4-phosphate and phosphoenolpyruvate: step 6/7.</text>
</comment>
<feature type="binding site" evidence="8">
    <location>
        <position position="29"/>
    </location>
    <ligand>
        <name>3-phosphoshikimate</name>
        <dbReference type="ChEBI" id="CHEBI:145989"/>
    </ligand>
</feature>
<keyword evidence="3 8" id="KW-0963">Cytoplasm</keyword>
<accession>A0A844AW06</accession>
<dbReference type="EMBL" id="WIXK01000007">
    <property type="protein sequence ID" value="MQY43678.1"/>
    <property type="molecule type" value="Genomic_DNA"/>
</dbReference>
<feature type="binding site" evidence="8">
    <location>
        <position position="101"/>
    </location>
    <ligand>
        <name>phosphoenolpyruvate</name>
        <dbReference type="ChEBI" id="CHEBI:58702"/>
    </ligand>
</feature>
<comment type="function">
    <text evidence="8">Catalyzes the transfer of the enolpyruvyl moiety of phosphoenolpyruvate (PEP) to the 5-hydroxyl of shikimate-3-phosphate (S3P) to produce enolpyruvyl shikimate-3-phosphate and inorganic phosphate.</text>
</comment>
<feature type="binding site" evidence="8">
    <location>
        <position position="33"/>
    </location>
    <ligand>
        <name>3-phosphoshikimate</name>
        <dbReference type="ChEBI" id="CHEBI:145989"/>
    </ligand>
</feature>
<dbReference type="CDD" id="cd01556">
    <property type="entry name" value="EPSP_synthase"/>
    <property type="match status" value="1"/>
</dbReference>
<feature type="binding site" evidence="8">
    <location>
        <position position="327"/>
    </location>
    <ligand>
        <name>3-phosphoshikimate</name>
        <dbReference type="ChEBI" id="CHEBI:145989"/>
    </ligand>
</feature>
<evidence type="ECO:0000256" key="3">
    <source>
        <dbReference type="ARBA" id="ARBA00022490"/>
    </source>
</evidence>
<comment type="caution">
    <text evidence="11">The sequence shown here is derived from an EMBL/GenBank/DDBJ whole genome shotgun (WGS) entry which is preliminary data.</text>
</comment>
<comment type="similarity">
    <text evidence="2 8">Belongs to the EPSP synthase family.</text>
</comment>
<dbReference type="PANTHER" id="PTHR21090:SF5">
    <property type="entry name" value="PENTAFUNCTIONAL AROM POLYPEPTIDE"/>
    <property type="match status" value="1"/>
</dbReference>
<sequence length="450" mass="47007">MSGHGTPIPMTSRRAGPLSGVAEVPGDKSISHRSLILGAMAIGETHISGLLEGEDVLDTAKAMRAFGAEVTDHGNGEWTVVGVGVGGFAEPDQVIDCGNSGTGVRLIMGAAATQPISVTYTGDASLNKRPMARVTDPLALFGTTTLGRSGGRLPMTLKGSSDPVPVRYEVPVPSAQVKSAVLLAGLNVPGKTVVIEKEATRDHSERMLAGFGAEITVEDTEEGRVITLTGQPELKPQVIAVPRDPSSAAFPVCAALVTPGSDVLVPGIGLNPTRAGLFATLRDMGADLTYENEREEGGEPVADLRAKFSPNMQGIEVPPERAASMIDEYPILSVVASYAKGTTMMAGVKELRVKESDRIDAMARGLRANGITVDEGDDWWSVEGLGPDGVPGGATCESFLDHRIAMSFLILGMGAQKPVSIDDGSPIATSFPIFERLMADLGAQLIRANI</sequence>
<dbReference type="InterPro" id="IPR006264">
    <property type="entry name" value="EPSP_synthase"/>
</dbReference>
<dbReference type="HAMAP" id="MF_00210">
    <property type="entry name" value="EPSP_synth"/>
    <property type="match status" value="1"/>
</dbReference>
<keyword evidence="12" id="KW-1185">Reference proteome</keyword>
<dbReference type="RefSeq" id="WP_153548573.1">
    <property type="nucleotide sequence ID" value="NZ_WIXK01000007.1"/>
</dbReference>
<feature type="binding site" evidence="8">
    <location>
        <position position="28"/>
    </location>
    <ligand>
        <name>phosphoenolpyruvate</name>
        <dbReference type="ChEBI" id="CHEBI:58702"/>
    </ligand>
</feature>
<feature type="binding site" evidence="8">
    <location>
        <position position="129"/>
    </location>
    <ligand>
        <name>phosphoenolpyruvate</name>
        <dbReference type="ChEBI" id="CHEBI:58702"/>
    </ligand>
</feature>
<feature type="binding site" evidence="8">
    <location>
        <position position="403"/>
    </location>
    <ligand>
        <name>phosphoenolpyruvate</name>
        <dbReference type="ChEBI" id="CHEBI:58702"/>
    </ligand>
</feature>
<dbReference type="FunFam" id="3.65.10.10:FF:000005">
    <property type="entry name" value="3-phosphoshikimate 1-carboxyvinyltransferase"/>
    <property type="match status" value="1"/>
</dbReference>
<dbReference type="AlphaFoldDB" id="A0A844AW06"/>
<feature type="region of interest" description="Disordered" evidence="9">
    <location>
        <begin position="1"/>
        <end position="24"/>
    </location>
</feature>
<organism evidence="11 12">
    <name type="scientific">Tritonibacter aquimaris</name>
    <dbReference type="NCBI Taxonomy" id="2663379"/>
    <lineage>
        <taxon>Bacteria</taxon>
        <taxon>Pseudomonadati</taxon>
        <taxon>Pseudomonadota</taxon>
        <taxon>Alphaproteobacteria</taxon>
        <taxon>Rhodobacterales</taxon>
        <taxon>Paracoccaceae</taxon>
        <taxon>Tritonibacter</taxon>
    </lineage>
</organism>
<evidence type="ECO:0000256" key="2">
    <source>
        <dbReference type="ARBA" id="ARBA00009948"/>
    </source>
</evidence>
<feature type="active site" description="Proton acceptor" evidence="8">
    <location>
        <position position="327"/>
    </location>
</feature>
<evidence type="ECO:0000256" key="5">
    <source>
        <dbReference type="ARBA" id="ARBA00022679"/>
    </source>
</evidence>
<evidence type="ECO:0000256" key="6">
    <source>
        <dbReference type="ARBA" id="ARBA00023141"/>
    </source>
</evidence>